<gene>
    <name evidence="1" type="ORF">ACJMK2_028129</name>
</gene>
<comment type="caution">
    <text evidence="1">The sequence shown here is derived from an EMBL/GenBank/DDBJ whole genome shotgun (WGS) entry which is preliminary data.</text>
</comment>
<evidence type="ECO:0000313" key="1">
    <source>
        <dbReference type="EMBL" id="KAL3881733.1"/>
    </source>
</evidence>
<name>A0ABD3X8C7_SINWO</name>
<reference evidence="1 2" key="1">
    <citation type="submission" date="2024-11" db="EMBL/GenBank/DDBJ databases">
        <title>Chromosome-level genome assembly of the freshwater bivalve Anodonta woodiana.</title>
        <authorList>
            <person name="Chen X."/>
        </authorList>
    </citation>
    <scope>NUCLEOTIDE SEQUENCE [LARGE SCALE GENOMIC DNA]</scope>
    <source>
        <strain evidence="1">MN2024</strain>
        <tissue evidence="1">Gills</tissue>
    </source>
</reference>
<organism evidence="1 2">
    <name type="scientific">Sinanodonta woodiana</name>
    <name type="common">Chinese pond mussel</name>
    <name type="synonym">Anodonta woodiana</name>
    <dbReference type="NCBI Taxonomy" id="1069815"/>
    <lineage>
        <taxon>Eukaryota</taxon>
        <taxon>Metazoa</taxon>
        <taxon>Spiralia</taxon>
        <taxon>Lophotrochozoa</taxon>
        <taxon>Mollusca</taxon>
        <taxon>Bivalvia</taxon>
        <taxon>Autobranchia</taxon>
        <taxon>Heteroconchia</taxon>
        <taxon>Palaeoheterodonta</taxon>
        <taxon>Unionida</taxon>
        <taxon>Unionoidea</taxon>
        <taxon>Unionidae</taxon>
        <taxon>Unioninae</taxon>
        <taxon>Sinanodonta</taxon>
    </lineage>
</organism>
<dbReference type="AlphaFoldDB" id="A0ABD3X8C7"/>
<protein>
    <submittedName>
        <fullName evidence="1">Uncharacterized protein</fullName>
    </submittedName>
</protein>
<dbReference type="EMBL" id="JBJQND010000003">
    <property type="protein sequence ID" value="KAL3881733.1"/>
    <property type="molecule type" value="Genomic_DNA"/>
</dbReference>
<accession>A0ABD3X8C7</accession>
<sequence length="79" mass="9328">EKKEGRELPREFAATGTLWGRRWSWKIFWNGTRVVPALKIWQMDPEEEFVSWSIVVTDQKFWSKIEAGDPASPEKLAYE</sequence>
<feature type="non-terminal residue" evidence="1">
    <location>
        <position position="1"/>
    </location>
</feature>
<keyword evidence="2" id="KW-1185">Reference proteome</keyword>
<evidence type="ECO:0000313" key="2">
    <source>
        <dbReference type="Proteomes" id="UP001634394"/>
    </source>
</evidence>
<proteinExistence type="predicted"/>
<dbReference type="Proteomes" id="UP001634394">
    <property type="component" value="Unassembled WGS sequence"/>
</dbReference>